<dbReference type="Gene3D" id="2.30.140.10">
    <property type="entry name" value="Spermidine synthase, tetramerisation domain"/>
    <property type="match status" value="1"/>
</dbReference>
<dbReference type="GO" id="GO:0008295">
    <property type="term" value="P:spermidine biosynthetic process"/>
    <property type="evidence" value="ECO:0007669"/>
    <property type="project" value="UniProtKB-UniRule"/>
</dbReference>
<dbReference type="GO" id="GO:0004766">
    <property type="term" value="F:spermidine synthase activity"/>
    <property type="evidence" value="ECO:0007669"/>
    <property type="project" value="UniProtKB-UniRule"/>
</dbReference>
<dbReference type="NCBIfam" id="TIGR00417">
    <property type="entry name" value="speE"/>
    <property type="match status" value="1"/>
</dbReference>
<dbReference type="EMBL" id="QDDL01000002">
    <property type="protein sequence ID" value="PVZ70677.1"/>
    <property type="molecule type" value="Genomic_DNA"/>
</dbReference>
<dbReference type="UniPathway" id="UPA00248">
    <property type="reaction ID" value="UER00314"/>
</dbReference>
<evidence type="ECO:0000256" key="4">
    <source>
        <dbReference type="ARBA" id="ARBA00023115"/>
    </source>
</evidence>
<evidence type="ECO:0000313" key="9">
    <source>
        <dbReference type="Proteomes" id="UP000244906"/>
    </source>
</evidence>
<name>A0A2V1GZ63_9GAMM</name>
<evidence type="ECO:0000256" key="2">
    <source>
        <dbReference type="ARBA" id="ARBA00022679"/>
    </source>
</evidence>
<dbReference type="Pfam" id="PF01564">
    <property type="entry name" value="Spermine_synth"/>
    <property type="match status" value="1"/>
</dbReference>
<sequence>MMALDESWYSEIHGKDGSAFSFKIKEKLHEEQTEYQQIAIYQTETFGRLMVIDDCVMLTDRDNFLYHEMMSHPALFTHADPKRVVIIGGGDCGTMKEVLKHPGVEEAWQVEIDQRVTDLSEEYFPELCSANKDPRAHFYFGDGIAWMADQGEAAFDLIIVDSTDPVGPAAGLFTQAFFANCLKALKTGGIMVQQSESPIYHSDLIAGMHRDMKAAGFADTKTLDFPQPVYPSGWWSATMAAKGRDLNNFRETDIANKPFETLYYNLECHHKSLALPEFMKKALAK</sequence>
<evidence type="ECO:0000256" key="5">
    <source>
        <dbReference type="HAMAP-Rule" id="MF_00198"/>
    </source>
</evidence>
<dbReference type="Gene3D" id="3.40.50.150">
    <property type="entry name" value="Vaccinia Virus protein VP39"/>
    <property type="match status" value="1"/>
</dbReference>
<keyword evidence="2 5" id="KW-0808">Transferase</keyword>
<dbReference type="PANTHER" id="PTHR11558">
    <property type="entry name" value="SPERMIDINE/SPERMINE SYNTHASE"/>
    <property type="match status" value="1"/>
</dbReference>
<dbReference type="InterPro" id="IPR001045">
    <property type="entry name" value="Spermi_synthase"/>
</dbReference>
<dbReference type="GO" id="GO:0005829">
    <property type="term" value="C:cytosol"/>
    <property type="evidence" value="ECO:0007669"/>
    <property type="project" value="TreeGrafter"/>
</dbReference>
<accession>A0A2V1GZ63</accession>
<feature type="binding site" evidence="5">
    <location>
        <position position="168"/>
    </location>
    <ligand>
        <name>S-methyl-5'-thioadenosine</name>
        <dbReference type="ChEBI" id="CHEBI:17509"/>
    </ligand>
</feature>
<feature type="binding site" evidence="5">
    <location>
        <position position="91"/>
    </location>
    <ligand>
        <name>spermidine</name>
        <dbReference type="ChEBI" id="CHEBI:57834"/>
    </ligand>
</feature>
<dbReference type="CDD" id="cd02440">
    <property type="entry name" value="AdoMet_MTases"/>
    <property type="match status" value="1"/>
</dbReference>
<evidence type="ECO:0000313" key="8">
    <source>
        <dbReference type="EMBL" id="PVZ70677.1"/>
    </source>
</evidence>
<dbReference type="EC" id="2.5.1.16" evidence="5"/>
<feature type="binding site" evidence="5">
    <location>
        <position position="111"/>
    </location>
    <ligand>
        <name>S-methyl-5'-thioadenosine</name>
        <dbReference type="ChEBI" id="CHEBI:17509"/>
    </ligand>
</feature>
<feature type="active site" description="Proton acceptor" evidence="5 6">
    <location>
        <position position="161"/>
    </location>
</feature>
<dbReference type="AlphaFoldDB" id="A0A2V1GZ63"/>
<evidence type="ECO:0000256" key="6">
    <source>
        <dbReference type="PROSITE-ProRule" id="PRU00354"/>
    </source>
</evidence>
<comment type="similarity">
    <text evidence="1 5">Belongs to the spermidine/spermine synthase family.</text>
</comment>
<organism evidence="8 9">
    <name type="scientific">Pelagibaculum spongiae</name>
    <dbReference type="NCBI Taxonomy" id="2080658"/>
    <lineage>
        <taxon>Bacteria</taxon>
        <taxon>Pseudomonadati</taxon>
        <taxon>Pseudomonadota</taxon>
        <taxon>Gammaproteobacteria</taxon>
        <taxon>Oceanospirillales</taxon>
        <taxon>Pelagibaculum</taxon>
    </lineage>
</organism>
<dbReference type="HAMAP" id="MF_00198">
    <property type="entry name" value="Spermidine_synth"/>
    <property type="match status" value="1"/>
</dbReference>
<dbReference type="InterPro" id="IPR037163">
    <property type="entry name" value="Spermidine_synt_N_sf"/>
</dbReference>
<keyword evidence="9" id="KW-1185">Reference proteome</keyword>
<reference evidence="8 9" key="1">
    <citation type="submission" date="2018-04" db="EMBL/GenBank/DDBJ databases">
        <title>Thalassorhabdus spongiae gen. nov., sp. nov., isolated from a marine sponge in South-West Iceland.</title>
        <authorList>
            <person name="Knobloch S."/>
            <person name="Daussin A."/>
            <person name="Johannsson R."/>
            <person name="Marteinsson V.T."/>
        </authorList>
    </citation>
    <scope>NUCLEOTIDE SEQUENCE [LARGE SCALE GENOMIC DNA]</scope>
    <source>
        <strain evidence="8 9">Hp12</strain>
    </source>
</reference>
<feature type="binding site" evidence="5">
    <location>
        <position position="36"/>
    </location>
    <ligand>
        <name>S-methyl-5'-thioadenosine</name>
        <dbReference type="ChEBI" id="CHEBI:17509"/>
    </ligand>
</feature>
<dbReference type="OrthoDB" id="9793120at2"/>
<dbReference type="InterPro" id="IPR030374">
    <property type="entry name" value="PABS"/>
</dbReference>
<dbReference type="Proteomes" id="UP000244906">
    <property type="component" value="Unassembled WGS sequence"/>
</dbReference>
<feature type="binding site" evidence="5">
    <location>
        <begin position="161"/>
        <end position="164"/>
    </location>
    <ligand>
        <name>spermidine</name>
        <dbReference type="ChEBI" id="CHEBI:57834"/>
    </ligand>
</feature>
<feature type="domain" description="PABS" evidence="7">
    <location>
        <begin position="6"/>
        <end position="242"/>
    </location>
</feature>
<keyword evidence="3 5" id="KW-0745">Spermidine biosynthesis</keyword>
<evidence type="ECO:0000259" key="7">
    <source>
        <dbReference type="PROSITE" id="PS51006"/>
    </source>
</evidence>
<comment type="function">
    <text evidence="5">Catalyzes the irreversible transfer of a propylamine group from the amino donor S-adenosylmethioninamine (decarboxy-AdoMet) to putrescine (1,4-diaminobutane) to yield spermidine.</text>
</comment>
<dbReference type="Pfam" id="PF17284">
    <property type="entry name" value="Spermine_synt_N"/>
    <property type="match status" value="1"/>
</dbReference>
<dbReference type="PROSITE" id="PS51006">
    <property type="entry name" value="PABS_2"/>
    <property type="match status" value="1"/>
</dbReference>
<gene>
    <name evidence="5" type="primary">speE</name>
    <name evidence="8" type="ORF">DC094_06730</name>
</gene>
<evidence type="ECO:0000256" key="3">
    <source>
        <dbReference type="ARBA" id="ARBA00023066"/>
    </source>
</evidence>
<dbReference type="PANTHER" id="PTHR11558:SF11">
    <property type="entry name" value="SPERMIDINE SYNTHASE"/>
    <property type="match status" value="1"/>
</dbReference>
<protein>
    <recommendedName>
        <fullName evidence="5">Polyamine aminopropyltransferase</fullName>
    </recommendedName>
    <alternativeName>
        <fullName evidence="5">Putrescine aminopropyltransferase</fullName>
        <shortName evidence="5">PAPT</shortName>
    </alternativeName>
    <alternativeName>
        <fullName evidence="5">Spermidine synthase</fullName>
        <shortName evidence="5">SPDS</shortName>
        <shortName evidence="5">SPDSY</shortName>
        <ecNumber evidence="5">2.5.1.16</ecNumber>
    </alternativeName>
</protein>
<comment type="pathway">
    <text evidence="5">Amine and polyamine biosynthesis; spermidine biosynthesis; spermidine from putrescine: step 1/1.</text>
</comment>
<dbReference type="SUPFAM" id="SSF53335">
    <property type="entry name" value="S-adenosyl-L-methionine-dependent methyltransferases"/>
    <property type="match status" value="1"/>
</dbReference>
<dbReference type="InterPro" id="IPR035246">
    <property type="entry name" value="Spermidine_synt_N"/>
</dbReference>
<comment type="caution">
    <text evidence="8">The sequence shown here is derived from an EMBL/GenBank/DDBJ whole genome shotgun (WGS) entry which is preliminary data.</text>
</comment>
<comment type="subunit">
    <text evidence="5">Homodimer or homotetramer.</text>
</comment>
<proteinExistence type="inferred from homology"/>
<keyword evidence="4 5" id="KW-0620">Polyamine biosynthesis</keyword>
<feature type="binding site" evidence="5">
    <location>
        <begin position="142"/>
        <end position="143"/>
    </location>
    <ligand>
        <name>S-methyl-5'-thioadenosine</name>
        <dbReference type="ChEBI" id="CHEBI:17509"/>
    </ligand>
</feature>
<comment type="catalytic activity">
    <reaction evidence="5">
        <text>S-adenosyl 3-(methylsulfanyl)propylamine + putrescine = S-methyl-5'-thioadenosine + spermidine + H(+)</text>
        <dbReference type="Rhea" id="RHEA:12721"/>
        <dbReference type="ChEBI" id="CHEBI:15378"/>
        <dbReference type="ChEBI" id="CHEBI:17509"/>
        <dbReference type="ChEBI" id="CHEBI:57443"/>
        <dbReference type="ChEBI" id="CHEBI:57834"/>
        <dbReference type="ChEBI" id="CHEBI:326268"/>
        <dbReference type="EC" id="2.5.1.16"/>
    </reaction>
</comment>
<feature type="binding site" evidence="5">
    <location>
        <position position="67"/>
    </location>
    <ligand>
        <name>spermidine</name>
        <dbReference type="ChEBI" id="CHEBI:57834"/>
    </ligand>
</feature>
<dbReference type="InterPro" id="IPR029063">
    <property type="entry name" value="SAM-dependent_MTases_sf"/>
</dbReference>
<evidence type="ECO:0000256" key="1">
    <source>
        <dbReference type="ARBA" id="ARBA00007867"/>
    </source>
</evidence>
<dbReference type="NCBIfam" id="NF002010">
    <property type="entry name" value="PRK00811.1"/>
    <property type="match status" value="1"/>
</dbReference>